<dbReference type="GO" id="GO:0005886">
    <property type="term" value="C:plasma membrane"/>
    <property type="evidence" value="ECO:0007669"/>
    <property type="project" value="TreeGrafter"/>
</dbReference>
<keyword evidence="1" id="KW-0472">Membrane</keyword>
<feature type="transmembrane region" description="Helical" evidence="1">
    <location>
        <begin position="321"/>
        <end position="340"/>
    </location>
</feature>
<organism evidence="2 3">
    <name type="scientific">Halalkalibaculum roseum</name>
    <dbReference type="NCBI Taxonomy" id="2709311"/>
    <lineage>
        <taxon>Bacteria</taxon>
        <taxon>Pseudomonadati</taxon>
        <taxon>Balneolota</taxon>
        <taxon>Balneolia</taxon>
        <taxon>Balneolales</taxon>
        <taxon>Balneolaceae</taxon>
        <taxon>Halalkalibaculum</taxon>
    </lineage>
</organism>
<dbReference type="RefSeq" id="WP_165140445.1">
    <property type="nucleotide sequence ID" value="NZ_JAALLT010000002.1"/>
</dbReference>
<dbReference type="AlphaFoldDB" id="A0A6M1SVV4"/>
<feature type="transmembrane region" description="Helical" evidence="1">
    <location>
        <begin position="399"/>
        <end position="417"/>
    </location>
</feature>
<dbReference type="NCBIfam" id="NF008712">
    <property type="entry name" value="PRK11715.1-1"/>
    <property type="match status" value="1"/>
</dbReference>
<dbReference type="EMBL" id="JAALLT010000002">
    <property type="protein sequence ID" value="NGP76258.1"/>
    <property type="molecule type" value="Genomic_DNA"/>
</dbReference>
<evidence type="ECO:0000313" key="3">
    <source>
        <dbReference type="Proteomes" id="UP000473278"/>
    </source>
</evidence>
<gene>
    <name evidence="2" type="primary">creD</name>
    <name evidence="2" type="ORF">G3570_06415</name>
</gene>
<reference evidence="2 3" key="1">
    <citation type="submission" date="2020-02" db="EMBL/GenBank/DDBJ databases">
        <title>Balneolaceae bacterium YR4-1, complete genome.</title>
        <authorList>
            <person name="Li Y."/>
            <person name="Wu S."/>
        </authorList>
    </citation>
    <scope>NUCLEOTIDE SEQUENCE [LARGE SCALE GENOMIC DNA]</scope>
    <source>
        <strain evidence="2 3">YR4-1</strain>
    </source>
</reference>
<evidence type="ECO:0000256" key="1">
    <source>
        <dbReference type="SAM" id="Phobius"/>
    </source>
</evidence>
<dbReference type="PANTHER" id="PTHR30092:SF0">
    <property type="entry name" value="INNER MEMBRANE PROTEIN CRED"/>
    <property type="match status" value="1"/>
</dbReference>
<dbReference type="PIRSF" id="PIRSF004548">
    <property type="entry name" value="CreD"/>
    <property type="match status" value="1"/>
</dbReference>
<feature type="transmembrane region" description="Helical" evidence="1">
    <location>
        <begin position="346"/>
        <end position="364"/>
    </location>
</feature>
<evidence type="ECO:0000313" key="2">
    <source>
        <dbReference type="EMBL" id="NGP76258.1"/>
    </source>
</evidence>
<feature type="transmembrane region" description="Helical" evidence="1">
    <location>
        <begin position="295"/>
        <end position="314"/>
    </location>
</feature>
<accession>A0A6M1SVV4</accession>
<dbReference type="InterPro" id="IPR010364">
    <property type="entry name" value="Uncharacterised_IM_CreD"/>
</dbReference>
<proteinExistence type="predicted"/>
<dbReference type="Pfam" id="PF06123">
    <property type="entry name" value="CreD"/>
    <property type="match status" value="1"/>
</dbReference>
<dbReference type="PANTHER" id="PTHR30092">
    <property type="entry name" value="INNER MEMBRANE PROTEIN CRED"/>
    <property type="match status" value="1"/>
</dbReference>
<keyword evidence="1" id="KW-0812">Transmembrane</keyword>
<protein>
    <submittedName>
        <fullName evidence="2">Cell envelope integrity protein CreD</fullName>
    </submittedName>
</protein>
<sequence length="441" mass="49681">MINLKKSLGIRLFVIAFLALALLIPSVLIQELISERENRRNSVVDEISQKWGKKQTVVGPVLSIPYKHYFSVDDKVEHTIRYAHFLPEKLNIKGSIVPEVRYRGIYKVIVYNGKLMFSGNFHSLDLSVLNISPEDYLLDEAFISVGISDMTGIKDFISINWDGQDYPANPGIETNDVLQSGISIAPVIAANKEYRFAFDLNLNGSGGMLFSPVGKQTVVELNSEWANPSFTGNFLPVEREVNSSGFRANWEILHLNRNFSQQWTGPNQEVSGTAFGVDLLLPVDGYQKTMRTAKYAIMFIALTFMTFFMIELLGKKVIHPVQYLLIGFALLLFYTLLLSISEYLSFNLAYVIAASSIIALITVYSFRVLSDMRKTGIILGVLILLYGFLYILLQLQDYALLMGSIGLFIVLSLVMYLTREIDWFEILDGPKRASGNVQIEN</sequence>
<dbReference type="Proteomes" id="UP000473278">
    <property type="component" value="Unassembled WGS sequence"/>
</dbReference>
<keyword evidence="1" id="KW-1133">Transmembrane helix</keyword>
<keyword evidence="3" id="KW-1185">Reference proteome</keyword>
<feature type="transmembrane region" description="Helical" evidence="1">
    <location>
        <begin position="376"/>
        <end position="393"/>
    </location>
</feature>
<comment type="caution">
    <text evidence="2">The sequence shown here is derived from an EMBL/GenBank/DDBJ whole genome shotgun (WGS) entry which is preliminary data.</text>
</comment>
<name>A0A6M1SVV4_9BACT</name>